<reference evidence="1 2" key="1">
    <citation type="submission" date="2019-01" db="EMBL/GenBank/DDBJ databases">
        <authorList>
            <person name="Brito A."/>
        </authorList>
    </citation>
    <scope>NUCLEOTIDE SEQUENCE [LARGE SCALE GENOMIC DNA]</scope>
    <source>
        <strain evidence="1">1</strain>
    </source>
</reference>
<dbReference type="EMBL" id="CAACVJ010000588">
    <property type="protein sequence ID" value="VEP17577.1"/>
    <property type="molecule type" value="Genomic_DNA"/>
</dbReference>
<evidence type="ECO:0000313" key="1">
    <source>
        <dbReference type="EMBL" id="VEP17577.1"/>
    </source>
</evidence>
<organism evidence="1 2">
    <name type="scientific">Hyella patelloides LEGE 07179</name>
    <dbReference type="NCBI Taxonomy" id="945734"/>
    <lineage>
        <taxon>Bacteria</taxon>
        <taxon>Bacillati</taxon>
        <taxon>Cyanobacteriota</taxon>
        <taxon>Cyanophyceae</taxon>
        <taxon>Pleurocapsales</taxon>
        <taxon>Hyellaceae</taxon>
        <taxon>Hyella</taxon>
    </lineage>
</organism>
<evidence type="ECO:0000313" key="2">
    <source>
        <dbReference type="Proteomes" id="UP000320055"/>
    </source>
</evidence>
<sequence length="193" mass="21918">MTLTISEAEYGLLCQKSSPPQQYNLNLEEFEECWERPKNLGHTGFAKQIKLTPGIELKTLNWRCDRDLILTAPVHEHEIELLILTSGSIAHNEVYPTFDKKLSYLSGSGISPAYQAKYSRSQHLTGINIHIEPEVFSSFIANLNCANSAFTEISRVQSPVVHDVKINNFNTKSLFRKRCSHCIMDISSSIYLR</sequence>
<accession>A0A563W1R9</accession>
<evidence type="ECO:0008006" key="3">
    <source>
        <dbReference type="Google" id="ProtNLM"/>
    </source>
</evidence>
<name>A0A563W1R9_9CYAN</name>
<dbReference type="OrthoDB" id="7544370at2"/>
<dbReference type="Proteomes" id="UP000320055">
    <property type="component" value="Unassembled WGS sequence"/>
</dbReference>
<gene>
    <name evidence="1" type="ORF">H1P_6280011</name>
</gene>
<protein>
    <recommendedName>
        <fullName evidence="3">AraC family transcriptional regulator</fullName>
    </recommendedName>
</protein>
<dbReference type="AlphaFoldDB" id="A0A563W1R9"/>
<proteinExistence type="predicted"/>
<keyword evidence="2" id="KW-1185">Reference proteome</keyword>
<dbReference type="RefSeq" id="WP_144875956.1">
    <property type="nucleotide sequence ID" value="NZ_LR214362.1"/>
</dbReference>